<organism evidence="2 4">
    <name type="scientific">Natrialba magadii (strain ATCC 43099 / DSM 3394 / CCM 3739 / CIP 104546 / IAM 13178 / JCM 8861 / NBRC 102185 / NCIMB 2190 / MS3)</name>
    <name type="common">Natronobacterium magadii</name>
    <dbReference type="NCBI Taxonomy" id="547559"/>
    <lineage>
        <taxon>Archaea</taxon>
        <taxon>Methanobacteriati</taxon>
        <taxon>Methanobacteriota</taxon>
        <taxon>Stenosarchaea group</taxon>
        <taxon>Halobacteria</taxon>
        <taxon>Halobacteriales</taxon>
        <taxon>Natrialbaceae</taxon>
        <taxon>Natrialba</taxon>
    </lineage>
</organism>
<reference evidence="2 4" key="2">
    <citation type="journal article" date="2012" name="BMC Genomics">
        <title>A comparative genomics perspective on the genetic content of the alkaliphilic haloarchaeon Natrialba magadii ATCC 43099T.</title>
        <authorList>
            <person name="Siddaramappa S."/>
            <person name="Challacombe J.F."/>
            <person name="Decastro R.E."/>
            <person name="Pfeiffer F."/>
            <person name="Sastre D.E."/>
            <person name="Gimenez M.I."/>
            <person name="Paggi R.A."/>
            <person name="Detter J.C."/>
            <person name="Davenport K.W."/>
            <person name="Goodwin L.A."/>
            <person name="Kyrpides N."/>
            <person name="Tapia R."/>
            <person name="Pitluck S."/>
            <person name="Lucas S."/>
            <person name="Woyke T."/>
            <person name="Maupin-Furlow J.A."/>
        </authorList>
    </citation>
    <scope>NUCLEOTIDE SEQUENCE [LARGE SCALE GENOMIC DNA]</scope>
    <source>
        <strain evidence="2">ATCC 43099</strain>
        <strain evidence="4">ATCC 43099 / DSM 3394 / CCM 3739 / CIP 104546 / IAM 13178 / JCM 8861 / NBRC 102185 / NCIMB 2190 / MS3</strain>
    </source>
</reference>
<reference evidence="4" key="1">
    <citation type="submission" date="2010-02" db="EMBL/GenBank/DDBJ databases">
        <title>Complete sequence of chromosome of Natrialba magadii ATCC 43099.</title>
        <authorList>
            <consortium name="US DOE Joint Genome Institute"/>
            <person name="Lucas S."/>
            <person name="Copeland A."/>
            <person name="Lapidus A."/>
            <person name="Cheng J.-F."/>
            <person name="Bruce D."/>
            <person name="Goodwin L."/>
            <person name="Pitluck S."/>
            <person name="Davenport K."/>
            <person name="Saunders E."/>
            <person name="Detter J.C."/>
            <person name="Han C."/>
            <person name="Tapia R."/>
            <person name="Land M."/>
            <person name="Hauser L."/>
            <person name="Kyrpides N."/>
            <person name="Mikhailova N."/>
            <person name="De Castro R.E."/>
            <person name="Maupin-Furlow J.A."/>
            <person name="Woyke T."/>
        </authorList>
    </citation>
    <scope>NUCLEOTIDE SEQUENCE [LARGE SCALE GENOMIC DNA]</scope>
    <source>
        <strain evidence="4">ATCC 43099 / DSM 3394 / CCM 3739 / CIP 104546 / IAM 13178 / JCM 8861 / NBRC 102185 / NCIMB 2190 / MS3</strain>
    </source>
</reference>
<dbReference type="EMBL" id="AOHS01000023">
    <property type="protein sequence ID" value="ELY31936.1"/>
    <property type="molecule type" value="Genomic_DNA"/>
</dbReference>
<reference evidence="2" key="4">
    <citation type="submission" date="2016-09" db="EMBL/GenBank/DDBJ databases">
        <authorList>
            <person name="Pfeiffer F."/>
        </authorList>
    </citation>
    <scope>NUCLEOTIDE SEQUENCE</scope>
    <source>
        <strain evidence="2">ATCC 43099</strain>
    </source>
</reference>
<dbReference type="Proteomes" id="UP000011543">
    <property type="component" value="Unassembled WGS sequence"/>
</dbReference>
<gene>
    <name evidence="2" type="ordered locus">Nmag_3050</name>
    <name evidence="3" type="ORF">C500_05143</name>
</gene>
<keyword evidence="4" id="KW-1185">Reference proteome</keyword>
<protein>
    <submittedName>
        <fullName evidence="2">Uncharacterized protein</fullName>
    </submittedName>
</protein>
<dbReference type="HOGENOM" id="CLU_3371389_0_0_2"/>
<dbReference type="Proteomes" id="UP000001879">
    <property type="component" value="Chromosome"/>
</dbReference>
<proteinExistence type="predicted"/>
<evidence type="ECO:0000256" key="1">
    <source>
        <dbReference type="SAM" id="MobiDB-lite"/>
    </source>
</evidence>
<dbReference type="AlphaFoldDB" id="D3SR46"/>
<feature type="compositionally biased region" description="Basic and acidic residues" evidence="1">
    <location>
        <begin position="1"/>
        <end position="23"/>
    </location>
</feature>
<dbReference type="EMBL" id="CP001932">
    <property type="protein sequence ID" value="ADD06602.1"/>
    <property type="molecule type" value="Genomic_DNA"/>
</dbReference>
<dbReference type="PaxDb" id="547559-Nmag_3050"/>
<evidence type="ECO:0000313" key="4">
    <source>
        <dbReference type="Proteomes" id="UP000001879"/>
    </source>
</evidence>
<name>D3SR46_NATMM</name>
<accession>D3SR46</accession>
<sequence length="34" mass="3909">MAWKQQDEWGWSEHDSVGDDQRDVPSAIGYKTGE</sequence>
<evidence type="ECO:0000313" key="5">
    <source>
        <dbReference type="Proteomes" id="UP000011543"/>
    </source>
</evidence>
<evidence type="ECO:0000313" key="3">
    <source>
        <dbReference type="EMBL" id="ELY31936.1"/>
    </source>
</evidence>
<evidence type="ECO:0000313" key="2">
    <source>
        <dbReference type="EMBL" id="ADD06602.1"/>
    </source>
</evidence>
<dbReference type="KEGG" id="nmg:Nmag_3050"/>
<reference evidence="3 5" key="3">
    <citation type="journal article" date="2014" name="PLoS Genet.">
        <title>Phylogenetically driven sequencing of extremely halophilic archaea reveals strategies for static and dynamic osmo-response.</title>
        <authorList>
            <person name="Becker E.A."/>
            <person name="Seitzer P.M."/>
            <person name="Tritt A."/>
            <person name="Larsen D."/>
            <person name="Krusor M."/>
            <person name="Yao A.I."/>
            <person name="Wu D."/>
            <person name="Madern D."/>
            <person name="Eisen J.A."/>
            <person name="Darling A.E."/>
            <person name="Facciotti M.T."/>
        </authorList>
    </citation>
    <scope>NUCLEOTIDE SEQUENCE [LARGE SCALE GENOMIC DNA]</scope>
    <source>
        <strain evidence="5">ATCC 43099 / DSM 3394 / CCM 3739 / CIP 104546 / IAM 13178 / JCM 8861 / NBRC 102185 / NCIMB 2190 / MS3</strain>
        <strain evidence="3">MS-3</strain>
    </source>
</reference>
<feature type="region of interest" description="Disordered" evidence="1">
    <location>
        <begin position="1"/>
        <end position="34"/>
    </location>
</feature>